<dbReference type="RefSeq" id="WP_015820953.1">
    <property type="nucleotide sequence ID" value="NC_012997.1"/>
</dbReference>
<protein>
    <submittedName>
        <fullName evidence="1">Glycoside hydrolase family 39 domain protein</fullName>
    </submittedName>
</protein>
<keyword evidence="2" id="KW-1185">Reference proteome</keyword>
<dbReference type="HOGENOM" id="CLU_034726_0_0_6"/>
<dbReference type="SUPFAM" id="SSF51445">
    <property type="entry name" value="(Trans)glycosidases"/>
    <property type="match status" value="1"/>
</dbReference>
<name>C6AR15_TERTT</name>
<dbReference type="STRING" id="377629.TERTU_2298"/>
<dbReference type="CAZy" id="GH39">
    <property type="family name" value="Glycoside Hydrolase Family 39"/>
</dbReference>
<evidence type="ECO:0000313" key="1">
    <source>
        <dbReference type="EMBL" id="ACS93559.1"/>
    </source>
</evidence>
<dbReference type="KEGG" id="ttu:TERTU_2298"/>
<keyword evidence="1" id="KW-0378">Hydrolase</keyword>
<evidence type="ECO:0000313" key="2">
    <source>
        <dbReference type="Proteomes" id="UP000009080"/>
    </source>
</evidence>
<dbReference type="OrthoDB" id="6056921at2"/>
<dbReference type="AlphaFoldDB" id="C6AR15"/>
<dbReference type="EMBL" id="CP001614">
    <property type="protein sequence ID" value="ACS93559.1"/>
    <property type="molecule type" value="Genomic_DNA"/>
</dbReference>
<dbReference type="eggNOG" id="COG3664">
    <property type="taxonomic scope" value="Bacteria"/>
</dbReference>
<dbReference type="GO" id="GO:0016787">
    <property type="term" value="F:hydrolase activity"/>
    <property type="evidence" value="ECO:0007669"/>
    <property type="project" value="UniProtKB-KW"/>
</dbReference>
<dbReference type="InterPro" id="IPR017853">
    <property type="entry name" value="GH"/>
</dbReference>
<accession>C6AR15</accession>
<sequence length="449" mass="49747">MLFIPTKSSSILKAVVSIGLLFVIGCNNSKQLSGEDVVTDDHFERKTLYVDLGNAIKPVTHVASGALYGVVENIPTNIDGLVAPLNPSSYVQPALSGEGAQQPYGSAIAVSKRLWKVTKAKVAIRLADVHPGWPYQWSGWNNWEKKVREVITAKQRSGRTNYYGYEIWNEPKGTWQAQNGNFLTTVWKPTYDLLRKLDPLSKIIGPSSAYYAESQMEEFLRFCKANDCMPDIVSWHQLQGSQTIANNITNYRALENRLQITPRLISINEYSHDNHVFEGAPGVAVPFIAKFERHGVDTANISWWFPALPGRLGSLITAEGARNGGWWLYKWYGEMSGEMVTTTPPNEASDGLDGFASLDMKNQRASIIVGGNFLGIADVKISGIPTSFADRIRVKVEHVTWSSKESPVNGTVVDSDSVYSIQTGTLTVPVKMTNPLWGYRISLSREDSP</sequence>
<dbReference type="Proteomes" id="UP000009080">
    <property type="component" value="Chromosome"/>
</dbReference>
<organism evidence="1 2">
    <name type="scientific">Teredinibacter turnerae (strain ATCC 39867 / T7901)</name>
    <dbReference type="NCBI Taxonomy" id="377629"/>
    <lineage>
        <taxon>Bacteria</taxon>
        <taxon>Pseudomonadati</taxon>
        <taxon>Pseudomonadota</taxon>
        <taxon>Gammaproteobacteria</taxon>
        <taxon>Cellvibrionales</taxon>
        <taxon>Cellvibrionaceae</taxon>
        <taxon>Teredinibacter</taxon>
    </lineage>
</organism>
<gene>
    <name evidence="1" type="ordered locus">TERTU_2298</name>
</gene>
<dbReference type="Gene3D" id="3.20.20.80">
    <property type="entry name" value="Glycosidases"/>
    <property type="match status" value="1"/>
</dbReference>
<dbReference type="PROSITE" id="PS51257">
    <property type="entry name" value="PROKAR_LIPOPROTEIN"/>
    <property type="match status" value="1"/>
</dbReference>
<proteinExistence type="predicted"/>
<reference evidence="1 2" key="1">
    <citation type="journal article" date="2009" name="PLoS ONE">
        <title>The complete genome of Teredinibacter turnerae T7901: an intracellular endosymbiont of marine wood-boring bivalves (shipworms).</title>
        <authorList>
            <person name="Yang J.C."/>
            <person name="Madupu R."/>
            <person name="Durkin A.S."/>
            <person name="Ekborg N.A."/>
            <person name="Pedamallu C.S."/>
            <person name="Hostetler J.B."/>
            <person name="Radune D."/>
            <person name="Toms B.S."/>
            <person name="Henrissat B."/>
            <person name="Coutinho P.M."/>
            <person name="Schwarz S."/>
            <person name="Field L."/>
            <person name="Trindade-Silva A.E."/>
            <person name="Soares C.A.G."/>
            <person name="Elshahawi S."/>
            <person name="Hanora A."/>
            <person name="Schmidt E.W."/>
            <person name="Haygood M.G."/>
            <person name="Posfai J."/>
            <person name="Benner J."/>
            <person name="Madinger C."/>
            <person name="Nove J."/>
            <person name="Anton B."/>
            <person name="Chaudhary K."/>
            <person name="Foster J."/>
            <person name="Holman A."/>
            <person name="Kumar S."/>
            <person name="Lessard P.A."/>
            <person name="Luyten Y.A."/>
            <person name="Slatko B."/>
            <person name="Wood N."/>
            <person name="Wu B."/>
            <person name="Teplitski M."/>
            <person name="Mougous J.D."/>
            <person name="Ward N."/>
            <person name="Eisen J.A."/>
            <person name="Badger J.H."/>
            <person name="Distel D.L."/>
        </authorList>
    </citation>
    <scope>NUCLEOTIDE SEQUENCE [LARGE SCALE GENOMIC DNA]</scope>
    <source>
        <strain evidence="2">ATCC 39867 / T7901</strain>
    </source>
</reference>